<dbReference type="CDD" id="cd18724">
    <property type="entry name" value="PIN_LabA-like"/>
    <property type="match status" value="1"/>
</dbReference>
<feature type="compositionally biased region" description="Polar residues" evidence="1">
    <location>
        <begin position="654"/>
        <end position="671"/>
    </location>
</feature>
<comment type="caution">
    <text evidence="2">The sequence shown here is derived from an EMBL/GenBank/DDBJ whole genome shotgun (WGS) entry which is preliminary data.</text>
</comment>
<gene>
    <name evidence="2" type="ORF">JX265_009147</name>
</gene>
<keyword evidence="3" id="KW-1185">Reference proteome</keyword>
<proteinExistence type="predicted"/>
<sequence length="772" mass="84452">MAVDRQSRLVPPLETKPPSSLYPICGSDQSGLVDAPVEVSQSSVQVVYKKIGDAMDRHTRIEATLEPGAFLDTRDGMKFLERLSATHDDPHHPYLEDVKLDTFRATSTLLSSPPETPHDSAYNHRREATTAMSSSSSGSQASTDTIICGCTVSSAHSSAKTTADRWCTDRQYDSTPLSSPLDPTPTRAPRYSENGSSRFNRLAGEGPLAVHSVGDVTDIPYGLNSQTVSDCGMNAESKPHTDRLTSTQSRDDARIQREMQYCEELRRAGLGSDAVSRTVRVPPSVKQRSTAASVPSVHAHQGPRGPTQPAPVEARRNPDAKDYLKYIQAALVSEKYAPQQNVSEESTPLASTRSAPLVQVRIADTESSSVFEHTRTLRGRLAGSKDLLRDTKASSLSALMNPDPASSRSSSVSTAVQQTKVRPLSASVSNTIQKSRQAQIPSNTLDDDEYDDDVDEGGCLLNIKIATKKVKVLVMQQTPQLSQPKVSSAELRIRAEFKAKVREAAEFDAKFASIKPAVTKAAKFDSLVRKLQAKELLGIPSTSARDVHIFVDMSNMFIGFQDVSKIVRGYQRSARVKFVPFSFEHLAYILERGRNIRARKLAGSIRFLSQINNLPTHFTEAKAYGYDTNVLHQVEKLDASPGGRLMARGGPNYHSASGTSGDEGNSSSGSPRTKLGEQGVDENLHLSMLETILDAEPGIMVLATGDAKPAEFSRGFAHYATKALKLGWHLEIVSWRQCLSSEWEKVSNKFASQVRTIILDDFFDEILADWAE</sequence>
<protein>
    <recommendedName>
        <fullName evidence="4">NYN domain-containing protein</fullName>
    </recommendedName>
</protein>
<feature type="compositionally biased region" description="Polar residues" evidence="1">
    <location>
        <begin position="426"/>
        <end position="444"/>
    </location>
</feature>
<feature type="region of interest" description="Disordered" evidence="1">
    <location>
        <begin position="170"/>
        <end position="195"/>
    </location>
</feature>
<evidence type="ECO:0000256" key="1">
    <source>
        <dbReference type="SAM" id="MobiDB-lite"/>
    </source>
</evidence>
<evidence type="ECO:0000313" key="3">
    <source>
        <dbReference type="Proteomes" id="UP000829685"/>
    </source>
</evidence>
<dbReference type="EMBL" id="JAFIMR010000027">
    <property type="protein sequence ID" value="KAI1862433.1"/>
    <property type="molecule type" value="Genomic_DNA"/>
</dbReference>
<feature type="region of interest" description="Disordered" evidence="1">
    <location>
        <begin position="1"/>
        <end position="22"/>
    </location>
</feature>
<evidence type="ECO:0008006" key="4">
    <source>
        <dbReference type="Google" id="ProtNLM"/>
    </source>
</evidence>
<dbReference type="AlphaFoldDB" id="A0A9P9WGE4"/>
<feature type="region of interest" description="Disordered" evidence="1">
    <location>
        <begin position="274"/>
        <end position="315"/>
    </location>
</feature>
<feature type="compositionally biased region" description="Low complexity" evidence="1">
    <location>
        <begin position="173"/>
        <end position="185"/>
    </location>
</feature>
<dbReference type="Proteomes" id="UP000829685">
    <property type="component" value="Unassembled WGS sequence"/>
</dbReference>
<accession>A0A9P9WGE4</accession>
<organism evidence="2 3">
    <name type="scientific">Neoarthrinium moseri</name>
    <dbReference type="NCBI Taxonomy" id="1658444"/>
    <lineage>
        <taxon>Eukaryota</taxon>
        <taxon>Fungi</taxon>
        <taxon>Dikarya</taxon>
        <taxon>Ascomycota</taxon>
        <taxon>Pezizomycotina</taxon>
        <taxon>Sordariomycetes</taxon>
        <taxon>Xylariomycetidae</taxon>
        <taxon>Amphisphaeriales</taxon>
        <taxon>Apiosporaceae</taxon>
        <taxon>Neoarthrinium</taxon>
    </lineage>
</organism>
<evidence type="ECO:0000313" key="2">
    <source>
        <dbReference type="EMBL" id="KAI1862433.1"/>
    </source>
</evidence>
<name>A0A9P9WGE4_9PEZI</name>
<dbReference type="Gene3D" id="3.40.50.1010">
    <property type="entry name" value="5'-nuclease"/>
    <property type="match status" value="1"/>
</dbReference>
<feature type="region of interest" description="Disordered" evidence="1">
    <location>
        <begin position="396"/>
        <end position="451"/>
    </location>
</feature>
<reference evidence="2" key="1">
    <citation type="submission" date="2021-03" db="EMBL/GenBank/DDBJ databases">
        <title>Revisited historic fungal species revealed as producer of novel bioactive compounds through whole genome sequencing and comparative genomics.</title>
        <authorList>
            <person name="Vignolle G.A."/>
            <person name="Hochenegger N."/>
            <person name="Mach R.L."/>
            <person name="Mach-Aigner A.R."/>
            <person name="Javad Rahimi M."/>
            <person name="Salim K.A."/>
            <person name="Chan C.M."/>
            <person name="Lim L.B.L."/>
            <person name="Cai F."/>
            <person name="Druzhinina I.S."/>
            <person name="U'Ren J.M."/>
            <person name="Derntl C."/>
        </authorList>
    </citation>
    <scope>NUCLEOTIDE SEQUENCE</scope>
    <source>
        <strain evidence="2">TUCIM 5799</strain>
    </source>
</reference>
<feature type="region of interest" description="Disordered" evidence="1">
    <location>
        <begin position="648"/>
        <end position="677"/>
    </location>
</feature>
<feature type="compositionally biased region" description="Low complexity" evidence="1">
    <location>
        <begin position="405"/>
        <end position="419"/>
    </location>
</feature>